<evidence type="ECO:0000256" key="3">
    <source>
        <dbReference type="ARBA" id="ARBA00022692"/>
    </source>
</evidence>
<organism evidence="8 9">
    <name type="scientific">Streptococcus moroccensis</name>
    <dbReference type="NCBI Taxonomy" id="1451356"/>
    <lineage>
        <taxon>Bacteria</taxon>
        <taxon>Bacillati</taxon>
        <taxon>Bacillota</taxon>
        <taxon>Bacilli</taxon>
        <taxon>Lactobacillales</taxon>
        <taxon>Streptococcaceae</taxon>
        <taxon>Streptococcus</taxon>
    </lineage>
</organism>
<dbReference type="EMBL" id="JAUSTM010000002">
    <property type="protein sequence ID" value="MDQ0221782.1"/>
    <property type="molecule type" value="Genomic_DNA"/>
</dbReference>
<dbReference type="PANTHER" id="PTHR30572:SF9">
    <property type="entry name" value="ABC TRANSPORTER PERMEASE PROTEIN"/>
    <property type="match status" value="1"/>
</dbReference>
<feature type="transmembrane region" description="Helical" evidence="6">
    <location>
        <begin position="353"/>
        <end position="377"/>
    </location>
</feature>
<evidence type="ECO:0000313" key="8">
    <source>
        <dbReference type="EMBL" id="MDQ0221782.1"/>
    </source>
</evidence>
<keyword evidence="5 6" id="KW-0472">Membrane</keyword>
<comment type="subcellular location">
    <subcellularLocation>
        <location evidence="1">Cell membrane</location>
        <topology evidence="1">Multi-pass membrane protein</topology>
    </subcellularLocation>
</comment>
<proteinExistence type="predicted"/>
<keyword evidence="9" id="KW-1185">Reference proteome</keyword>
<evidence type="ECO:0000256" key="1">
    <source>
        <dbReference type="ARBA" id="ARBA00004651"/>
    </source>
</evidence>
<sequence length="508" mass="56049">MNFLNRAWLSVTRRKGKSLLLFAIIFIISNVIAGAISVQQASHRVEEKIKYSMGATATIDVDYKAVEKEYTSNENFILEDSLKPELIEQIGQSSYVKYFDYNTGASLGSETLTYYIPDYLKEQSDNGMYATAGGEEYHAFAVKGVQYPNILDIEEKRVNLIDGRVLTQEEVDSGANTVLISKQVADLNKLKVGDPLTLSSYGVDYSNAVVAADGTPNIQATNLGDFEFEIIGIFEAFKTDIASTNDEGQSQGDSDKMNKAFMEQSVANTIYAPNKVALDVNKVSVAYYAELYGEEFGSGGAEYYTPVFILNKPEDIDAFKEENQALVPEYYMISASSDQYDAIAGPVQSMSKLAGYVLIVAILAAILIITLVVLLFLRDRKHELGIYLSFGEKRTKVYGQILMEVLLIAFIAITLAVFTGNLIANGLSATLIQNQLESQQMTDYGYVMNPMLFGENNFTTEDVVAAYKVSLTPFYALLMYGVGLGTTLLATLAPLAYILRLNPKKIMM</sequence>
<comment type="caution">
    <text evidence="8">The sequence shown here is derived from an EMBL/GenBank/DDBJ whole genome shotgun (WGS) entry which is preliminary data.</text>
</comment>
<dbReference type="RefSeq" id="WP_307121008.1">
    <property type="nucleotide sequence ID" value="NZ_JAUSTM010000002.1"/>
</dbReference>
<evidence type="ECO:0000256" key="4">
    <source>
        <dbReference type="ARBA" id="ARBA00022989"/>
    </source>
</evidence>
<reference evidence="8 9" key="1">
    <citation type="submission" date="2023-07" db="EMBL/GenBank/DDBJ databases">
        <title>Genomic Encyclopedia of Type Strains, Phase IV (KMG-IV): sequencing the most valuable type-strain genomes for metagenomic binning, comparative biology and taxonomic classification.</title>
        <authorList>
            <person name="Goeker M."/>
        </authorList>
    </citation>
    <scope>NUCLEOTIDE SEQUENCE [LARGE SCALE GENOMIC DNA]</scope>
    <source>
        <strain evidence="8 9">DSM 105143</strain>
    </source>
</reference>
<evidence type="ECO:0000256" key="5">
    <source>
        <dbReference type="ARBA" id="ARBA00023136"/>
    </source>
</evidence>
<keyword evidence="2" id="KW-1003">Cell membrane</keyword>
<dbReference type="PANTHER" id="PTHR30572">
    <property type="entry name" value="MEMBRANE COMPONENT OF TRANSPORTER-RELATED"/>
    <property type="match status" value="1"/>
</dbReference>
<evidence type="ECO:0000256" key="6">
    <source>
        <dbReference type="SAM" id="Phobius"/>
    </source>
</evidence>
<gene>
    <name evidence="8" type="ORF">J2S23_000314</name>
</gene>
<dbReference type="InterPro" id="IPR050250">
    <property type="entry name" value="Macrolide_Exporter_MacB"/>
</dbReference>
<evidence type="ECO:0000256" key="2">
    <source>
        <dbReference type="ARBA" id="ARBA00022475"/>
    </source>
</evidence>
<name>A0ABT9YQB6_9STRE</name>
<evidence type="ECO:0000313" key="9">
    <source>
        <dbReference type="Proteomes" id="UP001223079"/>
    </source>
</evidence>
<accession>A0ABT9YQB6</accession>
<keyword evidence="4 6" id="KW-1133">Transmembrane helix</keyword>
<feature type="domain" description="ABC3 transporter permease C-terminal" evidence="7">
    <location>
        <begin position="357"/>
        <end position="503"/>
    </location>
</feature>
<keyword evidence="3 6" id="KW-0812">Transmembrane</keyword>
<protein>
    <submittedName>
        <fullName evidence="8">ABC transport system permease protein</fullName>
    </submittedName>
</protein>
<evidence type="ECO:0000259" key="7">
    <source>
        <dbReference type="Pfam" id="PF02687"/>
    </source>
</evidence>
<dbReference type="Proteomes" id="UP001223079">
    <property type="component" value="Unassembled WGS sequence"/>
</dbReference>
<feature type="transmembrane region" description="Helical" evidence="6">
    <location>
        <begin position="397"/>
        <end position="418"/>
    </location>
</feature>
<dbReference type="InterPro" id="IPR003838">
    <property type="entry name" value="ABC3_permease_C"/>
</dbReference>
<feature type="transmembrane region" description="Helical" evidence="6">
    <location>
        <begin position="477"/>
        <end position="499"/>
    </location>
</feature>
<dbReference type="Pfam" id="PF02687">
    <property type="entry name" value="FtsX"/>
    <property type="match status" value="1"/>
</dbReference>